<accession>A0A7R8X5C9</accession>
<reference evidence="2" key="1">
    <citation type="submission" date="2020-11" db="EMBL/GenBank/DDBJ databases">
        <authorList>
            <person name="Tran Van P."/>
        </authorList>
    </citation>
    <scope>NUCLEOTIDE SEQUENCE</scope>
</reference>
<dbReference type="AlphaFoldDB" id="A0A7R8X5C9"/>
<proteinExistence type="predicted"/>
<evidence type="ECO:0000313" key="3">
    <source>
        <dbReference type="Proteomes" id="UP000677054"/>
    </source>
</evidence>
<gene>
    <name evidence="2" type="ORF">DSTB1V02_LOCUS4247</name>
</gene>
<name>A0A7R8X5C9_9CRUS</name>
<dbReference type="EMBL" id="CAJPEV010000618">
    <property type="protein sequence ID" value="CAG0886974.1"/>
    <property type="molecule type" value="Genomic_DNA"/>
</dbReference>
<dbReference type="Proteomes" id="UP000677054">
    <property type="component" value="Unassembled WGS sequence"/>
</dbReference>
<sequence>MSGDVQHGMKEEQDEKEESIPSTSPGGEAGDVMVIDQMKKDVAVEIEEPMKKKGEESAMDEAQCFPSISLERMGQLFVCLWDFFAQVFIDADLEANYEEFIVEGWNLRVSVEEMVEKHQIISLSRELAQVNLTQISSQGDQDHGHQSLPNDGFTDELGVLGELYSWCWDFLTTLFWSSNLLTSYNMLINVGHQLQGRLREMAPTISINDNQEIQDFMLLRYDVVLNSEESKKAEKTLQLISEFLSAIIKEIKGQLNGHWDIEEDPKQKLEQIHEIGQSFSLQAIGIGIASTLVDVMEELGKVTLQLHENNLESELLETEAVYDLLECQQKEHQKGERELDQDDEVYEGVERNISRDQQNLQDLEEYGDEGQKENENSGDESINEVQVQVP</sequence>
<dbReference type="EMBL" id="LR900135">
    <property type="protein sequence ID" value="CAD7244350.1"/>
    <property type="molecule type" value="Genomic_DNA"/>
</dbReference>
<organism evidence="2">
    <name type="scientific">Darwinula stevensoni</name>
    <dbReference type="NCBI Taxonomy" id="69355"/>
    <lineage>
        <taxon>Eukaryota</taxon>
        <taxon>Metazoa</taxon>
        <taxon>Ecdysozoa</taxon>
        <taxon>Arthropoda</taxon>
        <taxon>Crustacea</taxon>
        <taxon>Oligostraca</taxon>
        <taxon>Ostracoda</taxon>
        <taxon>Podocopa</taxon>
        <taxon>Podocopida</taxon>
        <taxon>Darwinulocopina</taxon>
        <taxon>Darwinuloidea</taxon>
        <taxon>Darwinulidae</taxon>
        <taxon>Darwinula</taxon>
    </lineage>
</organism>
<protein>
    <submittedName>
        <fullName evidence="2">Uncharacterized protein</fullName>
    </submittedName>
</protein>
<feature type="region of interest" description="Disordered" evidence="1">
    <location>
        <begin position="1"/>
        <end position="32"/>
    </location>
</feature>
<keyword evidence="3" id="KW-1185">Reference proteome</keyword>
<evidence type="ECO:0000256" key="1">
    <source>
        <dbReference type="SAM" id="MobiDB-lite"/>
    </source>
</evidence>
<feature type="region of interest" description="Disordered" evidence="1">
    <location>
        <begin position="332"/>
        <end position="390"/>
    </location>
</feature>
<evidence type="ECO:0000313" key="2">
    <source>
        <dbReference type="EMBL" id="CAD7244350.1"/>
    </source>
</evidence>